<keyword evidence="1 2" id="KW-0732">Signal</keyword>
<organism evidence="4 5">
    <name type="scientific">Candidatus Acidiferrum panamense</name>
    <dbReference type="NCBI Taxonomy" id="2741543"/>
    <lineage>
        <taxon>Bacteria</taxon>
        <taxon>Pseudomonadati</taxon>
        <taxon>Acidobacteriota</taxon>
        <taxon>Terriglobia</taxon>
        <taxon>Candidatus Acidiferrales</taxon>
        <taxon>Candidatus Acidiferrum</taxon>
    </lineage>
</organism>
<dbReference type="SUPFAM" id="SSF56925">
    <property type="entry name" value="OMPA-like"/>
    <property type="match status" value="1"/>
</dbReference>
<dbReference type="InterPro" id="IPR011250">
    <property type="entry name" value="OMP/PagP_B-barrel"/>
</dbReference>
<dbReference type="AlphaFoldDB" id="A0A7V8NUM4"/>
<evidence type="ECO:0000313" key="5">
    <source>
        <dbReference type="Proteomes" id="UP000567293"/>
    </source>
</evidence>
<accession>A0A7V8NUM4</accession>
<keyword evidence="5" id="KW-1185">Reference proteome</keyword>
<protein>
    <submittedName>
        <fullName evidence="4">Outer membrane beta-barrel protein</fullName>
    </submittedName>
</protein>
<feature type="chain" id="PRO_5031544737" evidence="2">
    <location>
        <begin position="23"/>
        <end position="187"/>
    </location>
</feature>
<proteinExistence type="predicted"/>
<comment type="caution">
    <text evidence="4">The sequence shown here is derived from an EMBL/GenBank/DDBJ whole genome shotgun (WGS) entry which is preliminary data.</text>
</comment>
<evidence type="ECO:0000313" key="4">
    <source>
        <dbReference type="EMBL" id="MBA0087844.1"/>
    </source>
</evidence>
<dbReference type="InterPro" id="IPR027385">
    <property type="entry name" value="Beta-barrel_OMP"/>
</dbReference>
<reference evidence="4" key="1">
    <citation type="submission" date="2020-06" db="EMBL/GenBank/DDBJ databases">
        <title>Legume-microbial interactions unlock mineral nutrients during tropical forest succession.</title>
        <authorList>
            <person name="Epihov D.Z."/>
        </authorList>
    </citation>
    <scope>NUCLEOTIDE SEQUENCE [LARGE SCALE GENOMIC DNA]</scope>
    <source>
        <strain evidence="4">Pan2503</strain>
    </source>
</reference>
<dbReference type="Gene3D" id="2.40.160.20">
    <property type="match status" value="1"/>
</dbReference>
<dbReference type="Proteomes" id="UP000567293">
    <property type="component" value="Unassembled WGS sequence"/>
</dbReference>
<sequence length="187" mass="20078">MKLKLCVSLLAVLLLSAVSPYAQENAPKVDVFAGYSYVQANPGVTGVDSFHLHGGNASVGYNLTSWLGGVADFGGYTNGNVLNTQTSGTFSTYLFGPRVSYRHDARITPFGQVLFGAVHANAAALGTPNTQNAFAMTAGGGVDYRLLDHFAIRPFQAEYLMTRFGEGTLGTRTQNNLRVSTGFFFRF</sequence>
<dbReference type="EMBL" id="JACDQQ010002213">
    <property type="protein sequence ID" value="MBA0087844.1"/>
    <property type="molecule type" value="Genomic_DNA"/>
</dbReference>
<gene>
    <name evidence="4" type="ORF">HRJ53_22895</name>
</gene>
<dbReference type="Pfam" id="PF13505">
    <property type="entry name" value="OMP_b-brl"/>
    <property type="match status" value="1"/>
</dbReference>
<evidence type="ECO:0000256" key="2">
    <source>
        <dbReference type="SAM" id="SignalP"/>
    </source>
</evidence>
<name>A0A7V8NUM4_9BACT</name>
<evidence type="ECO:0000256" key="1">
    <source>
        <dbReference type="ARBA" id="ARBA00022729"/>
    </source>
</evidence>
<feature type="signal peptide" evidence="2">
    <location>
        <begin position="1"/>
        <end position="22"/>
    </location>
</feature>
<feature type="domain" description="Outer membrane protein beta-barrel" evidence="3">
    <location>
        <begin position="9"/>
        <end position="177"/>
    </location>
</feature>
<evidence type="ECO:0000259" key="3">
    <source>
        <dbReference type="Pfam" id="PF13505"/>
    </source>
</evidence>